<evidence type="ECO:0000313" key="2">
    <source>
        <dbReference type="EMBL" id="CAH1404736.1"/>
    </source>
</evidence>
<name>A0A9P0HNQ4_NEZVI</name>
<evidence type="ECO:0000313" key="3">
    <source>
        <dbReference type="Proteomes" id="UP001152798"/>
    </source>
</evidence>
<proteinExistence type="predicted"/>
<dbReference type="OrthoDB" id="6614351at2759"/>
<dbReference type="AlphaFoldDB" id="A0A9P0HNQ4"/>
<feature type="region of interest" description="Disordered" evidence="1">
    <location>
        <begin position="59"/>
        <end position="83"/>
    </location>
</feature>
<dbReference type="EMBL" id="OV725082">
    <property type="protein sequence ID" value="CAH1404736.1"/>
    <property type="molecule type" value="Genomic_DNA"/>
</dbReference>
<organism evidence="2 3">
    <name type="scientific">Nezara viridula</name>
    <name type="common">Southern green stink bug</name>
    <name type="synonym">Cimex viridulus</name>
    <dbReference type="NCBI Taxonomy" id="85310"/>
    <lineage>
        <taxon>Eukaryota</taxon>
        <taxon>Metazoa</taxon>
        <taxon>Ecdysozoa</taxon>
        <taxon>Arthropoda</taxon>
        <taxon>Hexapoda</taxon>
        <taxon>Insecta</taxon>
        <taxon>Pterygota</taxon>
        <taxon>Neoptera</taxon>
        <taxon>Paraneoptera</taxon>
        <taxon>Hemiptera</taxon>
        <taxon>Heteroptera</taxon>
        <taxon>Panheteroptera</taxon>
        <taxon>Pentatomomorpha</taxon>
        <taxon>Pentatomoidea</taxon>
        <taxon>Pentatomidae</taxon>
        <taxon>Pentatominae</taxon>
        <taxon>Nezara</taxon>
    </lineage>
</organism>
<sequence length="83" mass="9223">MISPHDISAITAEKMKQLRSSNDPVLRKMVLVNNLLLKTTNIGSGDCVYEYNAVEVEDDHTDKSDDGPSLEDISFPTLETDQI</sequence>
<keyword evidence="3" id="KW-1185">Reference proteome</keyword>
<accession>A0A9P0HNQ4</accession>
<reference evidence="2" key="1">
    <citation type="submission" date="2022-01" db="EMBL/GenBank/DDBJ databases">
        <authorList>
            <person name="King R."/>
        </authorList>
    </citation>
    <scope>NUCLEOTIDE SEQUENCE</scope>
</reference>
<evidence type="ECO:0000256" key="1">
    <source>
        <dbReference type="SAM" id="MobiDB-lite"/>
    </source>
</evidence>
<protein>
    <submittedName>
        <fullName evidence="2">Uncharacterized protein</fullName>
    </submittedName>
</protein>
<gene>
    <name evidence="2" type="ORF">NEZAVI_LOCUS13092</name>
</gene>
<dbReference type="Proteomes" id="UP001152798">
    <property type="component" value="Chromosome 6"/>
</dbReference>